<dbReference type="EnsemblPlants" id="KEH41505">
    <property type="protein sequence ID" value="KEH41505"/>
    <property type="gene ID" value="MTR_1g051690"/>
</dbReference>
<protein>
    <submittedName>
        <fullName evidence="1">Ent-kaurenoic acid oxidase</fullName>
    </submittedName>
</protein>
<dbReference type="Proteomes" id="UP000002051">
    <property type="component" value="Unassembled WGS sequence"/>
</dbReference>
<evidence type="ECO:0000313" key="3">
    <source>
        <dbReference type="Proteomes" id="UP000002051"/>
    </source>
</evidence>
<dbReference type="PaxDb" id="3880-AES83347"/>
<dbReference type="GO" id="GO:0005506">
    <property type="term" value="F:iron ion binding"/>
    <property type="evidence" value="ECO:0007669"/>
    <property type="project" value="InterPro"/>
</dbReference>
<organism evidence="1 3">
    <name type="scientific">Medicago truncatula</name>
    <name type="common">Barrel medic</name>
    <name type="synonym">Medicago tribuloides</name>
    <dbReference type="NCBI Taxonomy" id="3880"/>
    <lineage>
        <taxon>Eukaryota</taxon>
        <taxon>Viridiplantae</taxon>
        <taxon>Streptophyta</taxon>
        <taxon>Embryophyta</taxon>
        <taxon>Tracheophyta</taxon>
        <taxon>Spermatophyta</taxon>
        <taxon>Magnoliopsida</taxon>
        <taxon>eudicotyledons</taxon>
        <taxon>Gunneridae</taxon>
        <taxon>Pentapetalae</taxon>
        <taxon>rosids</taxon>
        <taxon>fabids</taxon>
        <taxon>Fabales</taxon>
        <taxon>Fabaceae</taxon>
        <taxon>Papilionoideae</taxon>
        <taxon>50 kb inversion clade</taxon>
        <taxon>NPAAA clade</taxon>
        <taxon>Hologalegina</taxon>
        <taxon>IRL clade</taxon>
        <taxon>Trifolieae</taxon>
        <taxon>Medicago</taxon>
    </lineage>
</organism>
<proteinExistence type="predicted"/>
<sequence>MEVIGFTSFWSSDEKEHKGLKRLVSALTMGHNTLEMYLPRIEDIVINSLEKISSMNHLVSFLKEMKSISFDIIISIIMGSYNKHILTKIENSFSYVFAALYCMHLKKTSVFRRLKNVCSGSFSQMIQMFRRLQKGK</sequence>
<dbReference type="EMBL" id="CM001217">
    <property type="protein sequence ID" value="KEH41505.1"/>
    <property type="molecule type" value="Genomic_DNA"/>
</dbReference>
<dbReference type="GO" id="GO:0016705">
    <property type="term" value="F:oxidoreductase activity, acting on paired donors, with incorporation or reduction of molecular oxygen"/>
    <property type="evidence" value="ECO:0007669"/>
    <property type="project" value="InterPro"/>
</dbReference>
<name>A0A072VTR6_MEDTR</name>
<gene>
    <name evidence="1" type="ordered locus">MTR_1g051690</name>
</gene>
<accession>A0A072VTR6</accession>
<dbReference type="eggNOG" id="KOG0157">
    <property type="taxonomic scope" value="Eukaryota"/>
</dbReference>
<evidence type="ECO:0000313" key="2">
    <source>
        <dbReference type="EnsemblPlants" id="KEH41505"/>
    </source>
</evidence>
<dbReference type="GO" id="GO:0020037">
    <property type="term" value="F:heme binding"/>
    <property type="evidence" value="ECO:0007669"/>
    <property type="project" value="InterPro"/>
</dbReference>
<dbReference type="InterPro" id="IPR036396">
    <property type="entry name" value="Cyt_P450_sf"/>
</dbReference>
<dbReference type="AlphaFoldDB" id="A0A072VTR6"/>
<evidence type="ECO:0000313" key="1">
    <source>
        <dbReference type="EMBL" id="KEH41505.1"/>
    </source>
</evidence>
<keyword evidence="3" id="KW-1185">Reference proteome</keyword>
<reference evidence="1 3" key="2">
    <citation type="journal article" date="2014" name="BMC Genomics">
        <title>An improved genome release (version Mt4.0) for the model legume Medicago truncatula.</title>
        <authorList>
            <person name="Tang H."/>
            <person name="Krishnakumar V."/>
            <person name="Bidwell S."/>
            <person name="Rosen B."/>
            <person name="Chan A."/>
            <person name="Zhou S."/>
            <person name="Gentzbittel L."/>
            <person name="Childs K.L."/>
            <person name="Yandell M."/>
            <person name="Gundlach H."/>
            <person name="Mayer K.F."/>
            <person name="Schwartz D.C."/>
            <person name="Town C.D."/>
        </authorList>
    </citation>
    <scope>GENOME REANNOTATION</scope>
    <source>
        <strain evidence="1">A17</strain>
        <strain evidence="2 3">cv. Jemalong A17</strain>
    </source>
</reference>
<dbReference type="STRING" id="3880.A0A072VTR6"/>
<dbReference type="GO" id="GO:0004497">
    <property type="term" value="F:monooxygenase activity"/>
    <property type="evidence" value="ECO:0007669"/>
    <property type="project" value="InterPro"/>
</dbReference>
<reference evidence="2" key="3">
    <citation type="submission" date="2015-04" db="UniProtKB">
        <authorList>
            <consortium name="EnsemblPlants"/>
        </authorList>
    </citation>
    <scope>IDENTIFICATION</scope>
    <source>
        <strain evidence="2">cv. Jemalong A17</strain>
    </source>
</reference>
<dbReference type="HOGENOM" id="CLU_155490_0_0_1"/>
<reference evidence="1 3" key="1">
    <citation type="journal article" date="2011" name="Nature">
        <title>The Medicago genome provides insight into the evolution of rhizobial symbioses.</title>
        <authorList>
            <person name="Young N.D."/>
            <person name="Debelle F."/>
            <person name="Oldroyd G.E."/>
            <person name="Geurts R."/>
            <person name="Cannon S.B."/>
            <person name="Udvardi M.K."/>
            <person name="Benedito V.A."/>
            <person name="Mayer K.F."/>
            <person name="Gouzy J."/>
            <person name="Schoof H."/>
            <person name="Van de Peer Y."/>
            <person name="Proost S."/>
            <person name="Cook D.R."/>
            <person name="Meyers B.C."/>
            <person name="Spannagl M."/>
            <person name="Cheung F."/>
            <person name="De Mita S."/>
            <person name="Krishnakumar V."/>
            <person name="Gundlach H."/>
            <person name="Zhou S."/>
            <person name="Mudge J."/>
            <person name="Bharti A.K."/>
            <person name="Murray J.D."/>
            <person name="Naoumkina M.A."/>
            <person name="Rosen B."/>
            <person name="Silverstein K.A."/>
            <person name="Tang H."/>
            <person name="Rombauts S."/>
            <person name="Zhao P.X."/>
            <person name="Zhou P."/>
            <person name="Barbe V."/>
            <person name="Bardou P."/>
            <person name="Bechner M."/>
            <person name="Bellec A."/>
            <person name="Berger A."/>
            <person name="Berges H."/>
            <person name="Bidwell S."/>
            <person name="Bisseling T."/>
            <person name="Choisne N."/>
            <person name="Couloux A."/>
            <person name="Denny R."/>
            <person name="Deshpande S."/>
            <person name="Dai X."/>
            <person name="Doyle J.J."/>
            <person name="Dudez A.M."/>
            <person name="Farmer A.D."/>
            <person name="Fouteau S."/>
            <person name="Franken C."/>
            <person name="Gibelin C."/>
            <person name="Gish J."/>
            <person name="Goldstein S."/>
            <person name="Gonzalez A.J."/>
            <person name="Green P.J."/>
            <person name="Hallab A."/>
            <person name="Hartog M."/>
            <person name="Hua A."/>
            <person name="Humphray S.J."/>
            <person name="Jeong D.H."/>
            <person name="Jing Y."/>
            <person name="Jocker A."/>
            <person name="Kenton S.M."/>
            <person name="Kim D.J."/>
            <person name="Klee K."/>
            <person name="Lai H."/>
            <person name="Lang C."/>
            <person name="Lin S."/>
            <person name="Macmil S.L."/>
            <person name="Magdelenat G."/>
            <person name="Matthews L."/>
            <person name="McCorrison J."/>
            <person name="Monaghan E.L."/>
            <person name="Mun J.H."/>
            <person name="Najar F.Z."/>
            <person name="Nicholson C."/>
            <person name="Noirot C."/>
            <person name="O'Bleness M."/>
            <person name="Paule C.R."/>
            <person name="Poulain J."/>
            <person name="Prion F."/>
            <person name="Qin B."/>
            <person name="Qu C."/>
            <person name="Retzel E.F."/>
            <person name="Riddle C."/>
            <person name="Sallet E."/>
            <person name="Samain S."/>
            <person name="Samson N."/>
            <person name="Sanders I."/>
            <person name="Saurat O."/>
            <person name="Scarpelli C."/>
            <person name="Schiex T."/>
            <person name="Segurens B."/>
            <person name="Severin A.J."/>
            <person name="Sherrier D.J."/>
            <person name="Shi R."/>
            <person name="Sims S."/>
            <person name="Singer S.R."/>
            <person name="Sinharoy S."/>
            <person name="Sterck L."/>
            <person name="Viollet A."/>
            <person name="Wang B.B."/>
            <person name="Wang K."/>
            <person name="Wang M."/>
            <person name="Wang X."/>
            <person name="Warfsmann J."/>
            <person name="Weissenbach J."/>
            <person name="White D.D."/>
            <person name="White J.D."/>
            <person name="Wiley G.B."/>
            <person name="Wincker P."/>
            <person name="Xing Y."/>
            <person name="Yang L."/>
            <person name="Yao Z."/>
            <person name="Ying F."/>
            <person name="Zhai J."/>
            <person name="Zhou L."/>
            <person name="Zuber A."/>
            <person name="Denarie J."/>
            <person name="Dixon R.A."/>
            <person name="May G.D."/>
            <person name="Schwartz D.C."/>
            <person name="Rogers J."/>
            <person name="Quetier F."/>
            <person name="Town C.D."/>
            <person name="Roe B.A."/>
        </authorList>
    </citation>
    <scope>NUCLEOTIDE SEQUENCE [LARGE SCALE GENOMIC DNA]</scope>
    <source>
        <strain evidence="1">A17</strain>
        <strain evidence="2 3">cv. Jemalong A17</strain>
    </source>
</reference>
<dbReference type="Gene3D" id="1.10.630.10">
    <property type="entry name" value="Cytochrome P450"/>
    <property type="match status" value="1"/>
</dbReference>
<dbReference type="SUPFAM" id="SSF48264">
    <property type="entry name" value="Cytochrome P450"/>
    <property type="match status" value="1"/>
</dbReference>